<feature type="compositionally biased region" description="Acidic residues" evidence="2">
    <location>
        <begin position="641"/>
        <end position="653"/>
    </location>
</feature>
<dbReference type="GO" id="GO:0008270">
    <property type="term" value="F:zinc ion binding"/>
    <property type="evidence" value="ECO:0007669"/>
    <property type="project" value="UniProtKB-KW"/>
</dbReference>
<evidence type="ECO:0000256" key="2">
    <source>
        <dbReference type="SAM" id="MobiDB-lite"/>
    </source>
</evidence>
<keyword evidence="1" id="KW-0862">Zinc</keyword>
<feature type="region of interest" description="Disordered" evidence="2">
    <location>
        <begin position="531"/>
        <end position="573"/>
    </location>
</feature>
<feature type="domain" description="C3H1-type" evidence="3">
    <location>
        <begin position="1040"/>
        <end position="1068"/>
    </location>
</feature>
<evidence type="ECO:0000313" key="4">
    <source>
        <dbReference type="EMBL" id="CAI3975116.1"/>
    </source>
</evidence>
<comment type="caution">
    <text evidence="4">The sequence shown here is derived from an EMBL/GenBank/DDBJ whole genome shotgun (WGS) entry which is preliminary data.</text>
</comment>
<name>A0A9P1BNK0_9DINO</name>
<accession>A0A9P1BNK0</accession>
<proteinExistence type="predicted"/>
<feature type="compositionally biased region" description="Basic and acidic residues" evidence="2">
    <location>
        <begin position="1010"/>
        <end position="1020"/>
    </location>
</feature>
<keyword evidence="6" id="KW-1185">Reference proteome</keyword>
<evidence type="ECO:0000313" key="5">
    <source>
        <dbReference type="EMBL" id="CAL4762428.1"/>
    </source>
</evidence>
<feature type="zinc finger region" description="C3H1-type" evidence="1">
    <location>
        <begin position="1040"/>
        <end position="1068"/>
    </location>
</feature>
<dbReference type="PANTHER" id="PTHR33050:SF7">
    <property type="entry name" value="RIBONUCLEASE H"/>
    <property type="match status" value="1"/>
</dbReference>
<organism evidence="4">
    <name type="scientific">Cladocopium goreaui</name>
    <dbReference type="NCBI Taxonomy" id="2562237"/>
    <lineage>
        <taxon>Eukaryota</taxon>
        <taxon>Sar</taxon>
        <taxon>Alveolata</taxon>
        <taxon>Dinophyceae</taxon>
        <taxon>Suessiales</taxon>
        <taxon>Symbiodiniaceae</taxon>
        <taxon>Cladocopium</taxon>
    </lineage>
</organism>
<reference evidence="4" key="1">
    <citation type="submission" date="2022-10" db="EMBL/GenBank/DDBJ databases">
        <authorList>
            <person name="Chen Y."/>
            <person name="Dougan E. K."/>
            <person name="Chan C."/>
            <person name="Rhodes N."/>
            <person name="Thang M."/>
        </authorList>
    </citation>
    <scope>NUCLEOTIDE SEQUENCE</scope>
</reference>
<keyword evidence="1" id="KW-0863">Zinc-finger</keyword>
<feature type="region of interest" description="Disordered" evidence="2">
    <location>
        <begin position="999"/>
        <end position="1035"/>
    </location>
</feature>
<feature type="non-terminal residue" evidence="4">
    <location>
        <position position="1"/>
    </location>
</feature>
<dbReference type="EMBL" id="CAMXCT030000181">
    <property type="protein sequence ID" value="CAL4762428.1"/>
    <property type="molecule type" value="Genomic_DNA"/>
</dbReference>
<evidence type="ECO:0000259" key="3">
    <source>
        <dbReference type="PROSITE" id="PS50103"/>
    </source>
</evidence>
<dbReference type="InterPro" id="IPR052055">
    <property type="entry name" value="Hepadnavirus_pol/RT"/>
</dbReference>
<dbReference type="EMBL" id="CAMXCT010000181">
    <property type="protein sequence ID" value="CAI3975116.1"/>
    <property type="molecule type" value="Genomic_DNA"/>
</dbReference>
<feature type="region of interest" description="Disordered" evidence="2">
    <location>
        <begin position="636"/>
        <end position="662"/>
    </location>
</feature>
<dbReference type="Proteomes" id="UP001152797">
    <property type="component" value="Unassembled WGS sequence"/>
</dbReference>
<evidence type="ECO:0000313" key="6">
    <source>
        <dbReference type="Proteomes" id="UP001152797"/>
    </source>
</evidence>
<feature type="compositionally biased region" description="Basic and acidic residues" evidence="2">
    <location>
        <begin position="535"/>
        <end position="546"/>
    </location>
</feature>
<evidence type="ECO:0000256" key="1">
    <source>
        <dbReference type="PROSITE-ProRule" id="PRU00723"/>
    </source>
</evidence>
<sequence length="2002" mass="223060">MDVEQLQDGAAPGPEDCGAVLGVLRSVGLTGPRLALQLGEEEELGRQVAERAGVAYGDWVRELMANLIKDAYTSVELDARLEGSATTPGTQAIGDAVAHLTREQEKKPEVREEGPLVQIVLPKKGRMARARQGVLGNVVSPEDEEEKVLRALFEELQLVRAPVLDQADETSRPDRVRRALLGKYRPSSAKRYLAYWQGFRKWCVVGTGQVPRQPSQLVDYLLAREEEGMGASVPLSVSKAVSWFEKVSGMPEESWLSTDQLVVTVVRDLLKKLEDGAPPRKRAPRMLSCFIPALERLVVDEKSSERLRLGAWLKLLKIWASLRTKTTGGGKRVKELPFHVATCAWIEQSEWLVVGMEVLKQLKGGAFDLLVPSGINEGLLSKDSVMSYQEAVAWSTEVLAALEDGKGGRIIPDGWERYWTEHSERATLASGLAALGVPKSERDMLGRWAPEGSDQYVRSYNAVIARLQNKFAQPVRVGDGYNAFDEGAVLEGLKVWLTEKWGVKEDISHDAVEGWKAKIRPYSPFQDLVEEGTAEDERAKKPKVVEESSSSSSDSSSSGEEESSTGKKRRVTRLGADRPTGFVVVYNRIDRGKLHRSGEAGCWMARARKFRRATFYGEMPGEAEYTTRCKLCWPAGRDDESSSDSEDEMEDLESGLPPKGGMPDSSVYSLPEGLNCCASMPPVVLSAEERDAALAKGGSDLRFLLERNDVSRDIMAKWFHVGVVNLERFANIAKDVADLTEVLKEHMGLDATQSLEDRVAVASVTCAWSNARTRVQRAAEMEAELDTKEWKKPVVSSEWLAMKSGLEKALGYVDDKVWPAKEYVEKKLQEVEAGDYRAEDLTEVVSRDETDPDTLIPQFDSKGNLSVRRGTTRTKEPENPESLRVKLTVMRNAYMMIALKHTNRPELQGDYMRVFEEFKDYLLGEHVYGLNARDAEGYTVAAPPFKLVLSYEKAVRKEAARKMNQDGTAYPAALKLAWRDATVKERHFTTPLALYAKRPAPAPSGSTELTTKKFKGEQKGGKAKSKGKGKQMAGCASHNAEGKPICYRFNTPGEKCKEKKCKFAHQCGVCFSPAHPMYQCGGSKRQCLRGFTWNSAARKRKAGLGNTLADFSFEAMTRQLKRRHTTAFMEQPEDLGATKRPRVPGHRPGSMWQFPQHSELMAMEGVKSVALAQIDFGAETPKPTRLLMRTEVELHAEMYEGAPKFDEEGFYVGPLPRKEGPQLTGRAEGGFKTAAAAQWPSALCSWVAEAIVGSFLKNRVSQRRGPQIEEKGAKFQAPGEELAEEPDPFYRLAMGGSGPARGCEWKGEVVPFHDGGCLMSPGRWDIPKRRYPDSNDWCEFRKRLRGCVLEEVGSEALLEKECFAMARGEGGCRLVQSEKLQVKLGEEIRRFCGGDESLLEIADGQPFKLRAMRKVLEKAGDADFAFLEEAETGLPLGVKHALPRTPFAFERQVEWSLKDDPTEICELAKANYPSARDHEEHLRSHLEAEVAEGLVRKMSMKEFEEEFGEDRAIAALAVLVEDESTGKRCLDKVRMPCGREKRHLLGRFRAARDVVFSLIGDFGKAHRRFKYRKDEQGYLACKVKEEEDLVYVNCVGTFGISSTPYWWGRISAALVRLVHYLVGPGVPLELLLYADDLESMGIGKEGRKGAVLSFISMGAFGSPFKWGKQRGGMCTEWVGLTTNYGDYSFGLSEKRAMWLTAWIGQICEEKRVEPRNFAAGLGRLGFAATALPWEKPFLGPLYVWAAAVRDQRGKVVVPWAILIILDWVAERLKGGGRMEVVRLRTEQMAQQLLIYTDARASDHDACIGGYLALSGDLGDCPWFSIEVDARLAPWWKVKGGSPKRVIAALELLATLVAVKLWGGKALGGLKLRMKAFTDNRGNSFAIAKGMSTKYPITILLMELSEELREKDLDMDLEWVRREENVIADDLSNGRCEAFREENRVHFVVEEGTWKVLSRLQKRSEELYEGLKSLKSQGKAVTKVGSRAPARKVRIVKLVCFDA</sequence>
<gene>
    <name evidence="4" type="ORF">C1SCF055_LOCUS3476</name>
</gene>
<dbReference type="EMBL" id="CAMXCT020000181">
    <property type="protein sequence ID" value="CAL1128491.1"/>
    <property type="molecule type" value="Genomic_DNA"/>
</dbReference>
<dbReference type="PANTHER" id="PTHR33050">
    <property type="entry name" value="REVERSE TRANSCRIPTASE DOMAIN-CONTAINING PROTEIN"/>
    <property type="match status" value="1"/>
</dbReference>
<protein>
    <recommendedName>
        <fullName evidence="3">C3H1-type domain-containing protein</fullName>
    </recommendedName>
</protein>
<reference evidence="5 6" key="2">
    <citation type="submission" date="2024-05" db="EMBL/GenBank/DDBJ databases">
        <authorList>
            <person name="Chen Y."/>
            <person name="Shah S."/>
            <person name="Dougan E. K."/>
            <person name="Thang M."/>
            <person name="Chan C."/>
        </authorList>
    </citation>
    <scope>NUCLEOTIDE SEQUENCE [LARGE SCALE GENOMIC DNA]</scope>
</reference>
<keyword evidence="1" id="KW-0479">Metal-binding</keyword>
<dbReference type="PROSITE" id="PS50103">
    <property type="entry name" value="ZF_C3H1"/>
    <property type="match status" value="1"/>
</dbReference>
<dbReference type="InterPro" id="IPR000571">
    <property type="entry name" value="Znf_CCCH"/>
</dbReference>
<feature type="compositionally biased region" description="Low complexity" evidence="2">
    <location>
        <begin position="547"/>
        <end position="558"/>
    </location>
</feature>